<evidence type="ECO:0000313" key="2">
    <source>
        <dbReference type="EMBL" id="MBB3022747.1"/>
    </source>
</evidence>
<sequence>MSAWDVFLDLAWMGLLLAVGALIRATVPPVQALFLPASLIAGVLGLILGPAVFGVIPFSELISQYSGLLIAVVFGALPFTMRIVSVKSVIRSVGSMWAVTQGSTLMQWGFGLLMSLMLLSLIFGGLPDGFGLMLAAGFMGGHGTAAAVAEGFGDRWPDAASLGFTSATIGIFVAIIGGITIIKLESRRGGTAYLQDFADLPRELRTGVLEQKSRAPIGRATVSTMSIDPLMLHASILAAIAGAAYLISEWFSEVTGGLSFPAFAVAFIVGGLVLLAMRTTGADRVLDSETMNRVSGSATDLLVAFGIAAISPAVVARYWQPLALLLVGGLILLLFSYVFVWKPSFRDHKVEQSVFSFGWQTGTVPMGIALLRIVDPQMRSKTLDYYGLAYIPINLGDIVLMAFLPALVLAGFAWPLAIGLTAAALAIYAFALRLNRGHWHAQP</sequence>
<keyword evidence="1" id="KW-0812">Transmembrane</keyword>
<dbReference type="GO" id="GO:0015813">
    <property type="term" value="P:L-glutamate transmembrane transport"/>
    <property type="evidence" value="ECO:0007669"/>
    <property type="project" value="InterPro"/>
</dbReference>
<comment type="caution">
    <text evidence="2">The sequence shown here is derived from an EMBL/GenBank/DDBJ whole genome shotgun (WGS) entry which is preliminary data.</text>
</comment>
<feature type="transmembrane region" description="Helical" evidence="1">
    <location>
        <begin position="130"/>
        <end position="149"/>
    </location>
</feature>
<dbReference type="GO" id="GO:0016020">
    <property type="term" value="C:membrane"/>
    <property type="evidence" value="ECO:0007669"/>
    <property type="project" value="InterPro"/>
</dbReference>
<feature type="transmembrane region" description="Helical" evidence="1">
    <location>
        <begin position="260"/>
        <end position="277"/>
    </location>
</feature>
<feature type="transmembrane region" description="Helical" evidence="1">
    <location>
        <begin position="105"/>
        <end position="124"/>
    </location>
</feature>
<keyword evidence="1" id="KW-0472">Membrane</keyword>
<dbReference type="PANTHER" id="PTHR36178:SF1">
    <property type="entry name" value="SODIUM_GLUTAMATE SYMPORTER"/>
    <property type="match status" value="1"/>
</dbReference>
<proteinExistence type="predicted"/>
<feature type="transmembrane region" description="Helical" evidence="1">
    <location>
        <begin position="297"/>
        <end position="315"/>
    </location>
</feature>
<feature type="transmembrane region" description="Helical" evidence="1">
    <location>
        <begin position="230"/>
        <end position="248"/>
    </location>
</feature>
<keyword evidence="1" id="KW-1133">Transmembrane helix</keyword>
<gene>
    <name evidence="2" type="ORF">FHX50_000995</name>
</gene>
<dbReference type="PANTHER" id="PTHR36178">
    <property type="entry name" value="SLR0625 PROTEIN"/>
    <property type="match status" value="1"/>
</dbReference>
<dbReference type="RefSeq" id="WP_183375030.1">
    <property type="nucleotide sequence ID" value="NZ_CBCSFZ010000030.1"/>
</dbReference>
<dbReference type="EMBL" id="JACHWP010000001">
    <property type="protein sequence ID" value="MBB3022747.1"/>
    <property type="molecule type" value="Genomic_DNA"/>
</dbReference>
<dbReference type="Proteomes" id="UP000568050">
    <property type="component" value="Unassembled WGS sequence"/>
</dbReference>
<evidence type="ECO:0000256" key="1">
    <source>
        <dbReference type="SAM" id="Phobius"/>
    </source>
</evidence>
<organism evidence="2 3">
    <name type="scientific">Helcobacillus massiliensis</name>
    <dbReference type="NCBI Taxonomy" id="521392"/>
    <lineage>
        <taxon>Bacteria</taxon>
        <taxon>Bacillati</taxon>
        <taxon>Actinomycetota</taxon>
        <taxon>Actinomycetes</taxon>
        <taxon>Micrococcales</taxon>
        <taxon>Dermabacteraceae</taxon>
        <taxon>Helcobacillus</taxon>
    </lineage>
</organism>
<feature type="transmembrane region" description="Helical" evidence="1">
    <location>
        <begin position="412"/>
        <end position="432"/>
    </location>
</feature>
<feature type="transmembrane region" description="Helical" evidence="1">
    <location>
        <begin position="32"/>
        <end position="56"/>
    </location>
</feature>
<feature type="transmembrane region" description="Helical" evidence="1">
    <location>
        <begin position="161"/>
        <end position="182"/>
    </location>
</feature>
<protein>
    <submittedName>
        <fullName evidence="2">ESS family glutamate:Na+ symporter</fullName>
    </submittedName>
</protein>
<feature type="transmembrane region" description="Helical" evidence="1">
    <location>
        <begin position="353"/>
        <end position="373"/>
    </location>
</feature>
<dbReference type="AlphaFoldDB" id="A0A839QZC9"/>
<dbReference type="GO" id="GO:0015501">
    <property type="term" value="F:glutamate:sodium symporter activity"/>
    <property type="evidence" value="ECO:0007669"/>
    <property type="project" value="InterPro"/>
</dbReference>
<feature type="transmembrane region" description="Helical" evidence="1">
    <location>
        <begin position="6"/>
        <end position="25"/>
    </location>
</feature>
<reference evidence="2 3" key="1">
    <citation type="submission" date="2020-08" db="EMBL/GenBank/DDBJ databases">
        <title>Sequencing the genomes of 1000 actinobacteria strains.</title>
        <authorList>
            <person name="Klenk H.-P."/>
        </authorList>
    </citation>
    <scope>NUCLEOTIDE SEQUENCE [LARGE SCALE GENOMIC DNA]</scope>
    <source>
        <strain evidence="2 3">DSM 23040</strain>
    </source>
</reference>
<feature type="transmembrane region" description="Helical" evidence="1">
    <location>
        <begin position="322"/>
        <end position="341"/>
    </location>
</feature>
<accession>A0A839QZC9</accession>
<keyword evidence="3" id="KW-1185">Reference proteome</keyword>
<dbReference type="InterPro" id="IPR004445">
    <property type="entry name" value="GltS"/>
</dbReference>
<evidence type="ECO:0000313" key="3">
    <source>
        <dbReference type="Proteomes" id="UP000568050"/>
    </source>
</evidence>
<name>A0A839QZC9_9MICO</name>
<feature type="transmembrane region" description="Helical" evidence="1">
    <location>
        <begin position="385"/>
        <end position="406"/>
    </location>
</feature>
<feature type="transmembrane region" description="Helical" evidence="1">
    <location>
        <begin position="62"/>
        <end position="84"/>
    </location>
</feature>